<evidence type="ECO:0000256" key="1">
    <source>
        <dbReference type="PROSITE-ProRule" id="PRU00122"/>
    </source>
</evidence>
<feature type="domain" description="Laminin G" evidence="2">
    <location>
        <begin position="9"/>
        <end position="185"/>
    </location>
</feature>
<dbReference type="CDD" id="cd00110">
    <property type="entry name" value="LamG"/>
    <property type="match status" value="1"/>
</dbReference>
<reference evidence="3 4" key="1">
    <citation type="submission" date="2020-08" db="EMBL/GenBank/DDBJ databases">
        <authorList>
            <person name="Koutsovoulos G."/>
            <person name="Danchin GJ E."/>
        </authorList>
    </citation>
    <scope>NUCLEOTIDE SEQUENCE [LARGE SCALE GENOMIC DNA]</scope>
</reference>
<accession>A0A6V7Y1A5</accession>
<dbReference type="InterPro" id="IPR013320">
    <property type="entry name" value="ConA-like_dom_sf"/>
</dbReference>
<dbReference type="InterPro" id="IPR050372">
    <property type="entry name" value="Neurexin-related_CASP"/>
</dbReference>
<dbReference type="SUPFAM" id="SSF49899">
    <property type="entry name" value="Concanavalin A-like lectins/glucanases"/>
    <property type="match status" value="1"/>
</dbReference>
<dbReference type="PROSITE" id="PS50025">
    <property type="entry name" value="LAM_G_DOMAIN"/>
    <property type="match status" value="1"/>
</dbReference>
<comment type="caution">
    <text evidence="3">The sequence shown here is derived from an EMBL/GenBank/DDBJ whole genome shotgun (WGS) entry which is preliminary data.</text>
</comment>
<dbReference type="Pfam" id="PF02210">
    <property type="entry name" value="Laminin_G_2"/>
    <property type="match status" value="1"/>
</dbReference>
<dbReference type="InterPro" id="IPR001791">
    <property type="entry name" value="Laminin_G"/>
</dbReference>
<dbReference type="PANTHER" id="PTHR15036">
    <property type="entry name" value="PIKACHURIN-LIKE PROTEIN"/>
    <property type="match status" value="1"/>
</dbReference>
<dbReference type="SMART" id="SM00282">
    <property type="entry name" value="LamG"/>
    <property type="match status" value="1"/>
</dbReference>
<dbReference type="PANTHER" id="PTHR15036:SF89">
    <property type="entry name" value="NEUREXIN 1, ISOFORM F"/>
    <property type="match status" value="1"/>
</dbReference>
<sequence>MPSAQNAPLVFSFNNGNNYTKLPPWRSPSRGTLAFQFRTLTPDGLLLYHGMAQCRNFTICDYLAFELIDGHLFMIVNLGSGDIRLQASAKSLNDGLWHTVVMERGGRKGFVSVDSLRTEFSCPGISANLDIDEPIFLGAVPWPDLFTFDQENEHQVEAVTVIEIGEPVEMKRNFPSSVIKFYNNP</sequence>
<dbReference type="EMBL" id="CAJEWN010002803">
    <property type="protein sequence ID" value="CAD2205334.1"/>
    <property type="molecule type" value="Genomic_DNA"/>
</dbReference>
<evidence type="ECO:0000259" key="2">
    <source>
        <dbReference type="PROSITE" id="PS50025"/>
    </source>
</evidence>
<organism evidence="3 4">
    <name type="scientific">Meloidogyne enterolobii</name>
    <name type="common">Root-knot nematode worm</name>
    <name type="synonym">Meloidogyne mayaguensis</name>
    <dbReference type="NCBI Taxonomy" id="390850"/>
    <lineage>
        <taxon>Eukaryota</taxon>
        <taxon>Metazoa</taxon>
        <taxon>Ecdysozoa</taxon>
        <taxon>Nematoda</taxon>
        <taxon>Chromadorea</taxon>
        <taxon>Rhabditida</taxon>
        <taxon>Tylenchina</taxon>
        <taxon>Tylenchomorpha</taxon>
        <taxon>Tylenchoidea</taxon>
        <taxon>Meloidogynidae</taxon>
        <taxon>Meloidogyninae</taxon>
        <taxon>Meloidogyne</taxon>
    </lineage>
</organism>
<name>A0A6V7Y1A5_MELEN</name>
<proteinExistence type="predicted"/>
<evidence type="ECO:0000313" key="3">
    <source>
        <dbReference type="EMBL" id="CAD2205334.1"/>
    </source>
</evidence>
<evidence type="ECO:0000313" key="4">
    <source>
        <dbReference type="Proteomes" id="UP000580250"/>
    </source>
</evidence>
<protein>
    <recommendedName>
        <fullName evidence="2">Laminin G domain-containing protein</fullName>
    </recommendedName>
</protein>
<dbReference type="AlphaFoldDB" id="A0A6V7Y1A5"/>
<gene>
    <name evidence="3" type="ORF">MENT_LOCUS59136</name>
</gene>
<dbReference type="OrthoDB" id="6275838at2759"/>
<dbReference type="Gene3D" id="2.60.120.200">
    <property type="match status" value="1"/>
</dbReference>
<comment type="caution">
    <text evidence="1">Lacks conserved residue(s) required for the propagation of feature annotation.</text>
</comment>
<dbReference type="Proteomes" id="UP000580250">
    <property type="component" value="Unassembled WGS sequence"/>
</dbReference>